<feature type="transmembrane region" description="Helical" evidence="1">
    <location>
        <begin position="12"/>
        <end position="40"/>
    </location>
</feature>
<feature type="transmembrane region" description="Helical" evidence="1">
    <location>
        <begin position="84"/>
        <end position="104"/>
    </location>
</feature>
<sequence length="245" mass="29098">MDMYSYRNNGVITAMAIISLFILCFREFFIAVESALIKWYFKTECYFVFDTVALVCFVITTVLRRRVITKDIARGKRMMVELSWFVNIMLVYDSLFILVCPQILGNFHTIHKRILNEKCIWRVPEYLLLMCVRVFNEEIVFRRFLYHMAKRHIKLSKCIEHKKWLCMLAVITMMLLNALVHAFTRVISAPFAQFPYDLIYHVIFNLSLLSISEAYNCMMLTFFASLFNDCWSIVCLKIFPTRFSP</sequence>
<reference evidence="3" key="1">
    <citation type="submission" date="2011-03" db="EMBL/GenBank/DDBJ databases">
        <title>The genome sequence of Vavraia culicis strain floridensis.</title>
        <authorList>
            <consortium name="The Broad Institute Genome Sequencing Platform"/>
            <person name="Cuomo C."/>
            <person name="Becnel J."/>
            <person name="Sanscrainte N."/>
            <person name="Young S.K."/>
            <person name="Zeng Q."/>
            <person name="Gargeya S."/>
            <person name="Fitzgerald M."/>
            <person name="Haas B."/>
            <person name="Abouelleil A."/>
            <person name="Alvarado L."/>
            <person name="Arachchi H.M."/>
            <person name="Berlin A."/>
            <person name="Chapman S.B."/>
            <person name="Gearin G."/>
            <person name="Goldberg J."/>
            <person name="Griggs A."/>
            <person name="Gujja S."/>
            <person name="Hansen M."/>
            <person name="Heiman D."/>
            <person name="Howarth C."/>
            <person name="Larimer J."/>
            <person name="Lui A."/>
            <person name="MacDonald P.J.P."/>
            <person name="McCowen C."/>
            <person name="Montmayeur A."/>
            <person name="Murphy C."/>
            <person name="Neiman D."/>
            <person name="Pearson M."/>
            <person name="Priest M."/>
            <person name="Roberts A."/>
            <person name="Saif S."/>
            <person name="Shea T."/>
            <person name="Sisk P."/>
            <person name="Stolte C."/>
            <person name="Sykes S."/>
            <person name="Wortman J."/>
            <person name="Nusbaum C."/>
            <person name="Birren B."/>
        </authorList>
    </citation>
    <scope>NUCLEOTIDE SEQUENCE [LARGE SCALE GENOMIC DNA]</scope>
    <source>
        <strain evidence="3">floridensis</strain>
    </source>
</reference>
<dbReference type="RefSeq" id="XP_008073706.1">
    <property type="nucleotide sequence ID" value="XM_008075515.1"/>
</dbReference>
<dbReference type="InParanoid" id="L2GX30"/>
<name>L2GX30_VAVCU</name>
<proteinExistence type="predicted"/>
<accession>L2GX30</accession>
<dbReference type="Proteomes" id="UP000011081">
    <property type="component" value="Unassembled WGS sequence"/>
</dbReference>
<evidence type="ECO:0000256" key="1">
    <source>
        <dbReference type="SAM" id="Phobius"/>
    </source>
</evidence>
<feature type="transmembrane region" description="Helical" evidence="1">
    <location>
        <begin position="46"/>
        <end position="63"/>
    </location>
</feature>
<evidence type="ECO:0000313" key="3">
    <source>
        <dbReference type="Proteomes" id="UP000011081"/>
    </source>
</evidence>
<dbReference type="EMBL" id="GL877411">
    <property type="protein sequence ID" value="ELA47843.1"/>
    <property type="molecule type" value="Genomic_DNA"/>
</dbReference>
<dbReference type="VEuPathDB" id="MicrosporidiaDB:VCUG_00685"/>
<dbReference type="HOGENOM" id="CLU_1134288_0_0_1"/>
<gene>
    <name evidence="2" type="ORF">VCUG_00685</name>
</gene>
<keyword evidence="1" id="KW-0812">Transmembrane</keyword>
<feature type="transmembrane region" description="Helical" evidence="1">
    <location>
        <begin position="165"/>
        <end position="187"/>
    </location>
</feature>
<keyword evidence="1" id="KW-0472">Membrane</keyword>
<dbReference type="AlphaFoldDB" id="L2GX30"/>
<evidence type="ECO:0000313" key="2">
    <source>
        <dbReference type="EMBL" id="ELA47843.1"/>
    </source>
</evidence>
<organism evidence="2 3">
    <name type="scientific">Vavraia culicis (isolate floridensis)</name>
    <name type="common">Microsporidian parasite</name>
    <dbReference type="NCBI Taxonomy" id="948595"/>
    <lineage>
        <taxon>Eukaryota</taxon>
        <taxon>Fungi</taxon>
        <taxon>Fungi incertae sedis</taxon>
        <taxon>Microsporidia</taxon>
        <taxon>Pleistophoridae</taxon>
        <taxon>Vavraia</taxon>
    </lineage>
</organism>
<keyword evidence="1" id="KW-1133">Transmembrane helix</keyword>
<protein>
    <submittedName>
        <fullName evidence="2">Uncharacterized protein</fullName>
    </submittedName>
</protein>
<feature type="transmembrane region" description="Helical" evidence="1">
    <location>
        <begin position="199"/>
        <end position="227"/>
    </location>
</feature>
<dbReference type="GeneID" id="19878570"/>
<keyword evidence="3" id="KW-1185">Reference proteome</keyword>